<dbReference type="EMBL" id="WJXA01000013">
    <property type="protein sequence ID" value="KAF7120620.1"/>
    <property type="molecule type" value="Genomic_DNA"/>
</dbReference>
<protein>
    <submittedName>
        <fullName evidence="2">Uncharacterized protein</fullName>
    </submittedName>
</protein>
<name>A0A834G019_RHOSS</name>
<gene>
    <name evidence="2" type="ORF">RHSIM_Rhsim13G0133400</name>
</gene>
<feature type="region of interest" description="Disordered" evidence="1">
    <location>
        <begin position="41"/>
        <end position="81"/>
    </location>
</feature>
<proteinExistence type="predicted"/>
<evidence type="ECO:0000313" key="2">
    <source>
        <dbReference type="EMBL" id="KAF7120620.1"/>
    </source>
</evidence>
<keyword evidence="3" id="KW-1185">Reference proteome</keyword>
<accession>A0A834G019</accession>
<comment type="caution">
    <text evidence="2">The sequence shown here is derived from an EMBL/GenBank/DDBJ whole genome shotgun (WGS) entry which is preliminary data.</text>
</comment>
<evidence type="ECO:0000313" key="3">
    <source>
        <dbReference type="Proteomes" id="UP000626092"/>
    </source>
</evidence>
<evidence type="ECO:0000256" key="1">
    <source>
        <dbReference type="SAM" id="MobiDB-lite"/>
    </source>
</evidence>
<feature type="compositionally biased region" description="Pro residues" evidence="1">
    <location>
        <begin position="72"/>
        <end position="81"/>
    </location>
</feature>
<dbReference type="AlphaFoldDB" id="A0A834G019"/>
<sequence length="81" mass="8553">MPVIQDQIWVAAWLAYCQGGRYLDKKLNANVFEKHGADAVQNVEGTNPGQKEASGGPIDGSTAVEDTGAQTSPPPVLTVDE</sequence>
<dbReference type="Proteomes" id="UP000626092">
    <property type="component" value="Unassembled WGS sequence"/>
</dbReference>
<reference evidence="2" key="1">
    <citation type="submission" date="2019-11" db="EMBL/GenBank/DDBJ databases">
        <authorList>
            <person name="Liu Y."/>
            <person name="Hou J."/>
            <person name="Li T.-Q."/>
            <person name="Guan C.-H."/>
            <person name="Wu X."/>
            <person name="Wu H.-Z."/>
            <person name="Ling F."/>
            <person name="Zhang R."/>
            <person name="Shi X.-G."/>
            <person name="Ren J.-P."/>
            <person name="Chen E.-F."/>
            <person name="Sun J.-M."/>
        </authorList>
    </citation>
    <scope>NUCLEOTIDE SEQUENCE</scope>
    <source>
        <strain evidence="2">Adult_tree_wgs_1</strain>
        <tissue evidence="2">Leaves</tissue>
    </source>
</reference>
<organism evidence="2 3">
    <name type="scientific">Rhododendron simsii</name>
    <name type="common">Sims's rhododendron</name>
    <dbReference type="NCBI Taxonomy" id="118357"/>
    <lineage>
        <taxon>Eukaryota</taxon>
        <taxon>Viridiplantae</taxon>
        <taxon>Streptophyta</taxon>
        <taxon>Embryophyta</taxon>
        <taxon>Tracheophyta</taxon>
        <taxon>Spermatophyta</taxon>
        <taxon>Magnoliopsida</taxon>
        <taxon>eudicotyledons</taxon>
        <taxon>Gunneridae</taxon>
        <taxon>Pentapetalae</taxon>
        <taxon>asterids</taxon>
        <taxon>Ericales</taxon>
        <taxon>Ericaceae</taxon>
        <taxon>Ericoideae</taxon>
        <taxon>Rhodoreae</taxon>
        <taxon>Rhododendron</taxon>
    </lineage>
</organism>